<proteinExistence type="predicted"/>
<dbReference type="OrthoDB" id="107839at2759"/>
<comment type="caution">
    <text evidence="2">The sequence shown here is derived from an EMBL/GenBank/DDBJ whole genome shotgun (WGS) entry which is preliminary data.</text>
</comment>
<accession>A0A9W6WFB3</accession>
<feature type="region of interest" description="Disordered" evidence="1">
    <location>
        <begin position="1"/>
        <end position="29"/>
    </location>
</feature>
<feature type="compositionally biased region" description="Low complexity" evidence="1">
    <location>
        <begin position="110"/>
        <end position="135"/>
    </location>
</feature>
<feature type="region of interest" description="Disordered" evidence="1">
    <location>
        <begin position="82"/>
        <end position="135"/>
    </location>
</feature>
<gene>
    <name evidence="2" type="ORF">Plil01_000115100</name>
</gene>
<dbReference type="PANTHER" id="PTHR31827:SF1">
    <property type="entry name" value="EMB|CAB89363.1"/>
    <property type="match status" value="1"/>
</dbReference>
<dbReference type="AlphaFoldDB" id="A0A9W6WFB3"/>
<name>A0A9W6WFB3_9STRA</name>
<dbReference type="EMBL" id="BSXW01000037">
    <property type="protein sequence ID" value="GMF10329.1"/>
    <property type="molecule type" value="Genomic_DNA"/>
</dbReference>
<reference evidence="2" key="1">
    <citation type="submission" date="2023-04" db="EMBL/GenBank/DDBJ databases">
        <title>Phytophthora lilii NBRC 32176.</title>
        <authorList>
            <person name="Ichikawa N."/>
            <person name="Sato H."/>
            <person name="Tonouchi N."/>
        </authorList>
    </citation>
    <scope>NUCLEOTIDE SEQUENCE</scope>
    <source>
        <strain evidence="2">NBRC 32176</strain>
    </source>
</reference>
<sequence>MPGRYWQSPAGNEAAASTSSYGKQARRGDSLDLGEVGDILDAHSVRGADGAAAGGAPSEAASEMSMASFDVNSFHDGMTGSVGADSGGFHTGATTAGAPPMQPRPSEMATEPTPTSFSGSSTSTRTTPASSDPTTARLVEAAYTQFDESPDEPDLKTEKIPKDKNERCQFHDCPNRARVAQSYGKFCNRHVIVSPCGFPGCREKAMERAAMCVKHMEQGKEALQAVLDARSQNVPVCRTAGCFKNDQGRGYCRGHEKLLMATGRLPPHINKRRLNSAYTMCSYPDCTKHSQRHHLCRTHGNLIIKQAQELADRPGNTETYEEILGRMQKDIRRCTHENCTKNSQRDRLCTMHYYEKHNLQKDGSTPANATPGVAVSNEKLGSSQVGADIGGGSDVRAVERTRCEKPGCGNLSYAAGLCVEHTKESLTQVHNQERYGEPFLSGRNSNLFSANVGNEVKQGLFISNGKAPTSGASVSARMTATMNTTNTKCTNPMCDRESYGRDYCEACQRLFAPLVVSINDIPTNSSGYPFNADGSSISQAENKVLLCRVGTCGQESVRGGLCASHLRAFQTGSLSVDQVKLDSQAQQREQELAEAAAAAAAAAAEVKQASPSASGKSRKYYCKVDGCDKQAQKRNLCKRHFRMQEGALAGKSQPDSQVSGPPNSFISGVQQGGFPQPATGCRFPSCSQLASDGSLLCLAHSKATFCWQPGCENLVDHQQFCEFHAFRQQCAYEGCMYSAERNSSGCATHAMARRCRHEYCDKFAVGSDSEWCRLHQISCRDHPCALCRLHAVSLDDFTPSENENSNRSRYNAAMGVSASKGMLGGSGYGGGSPFGRNPRLIFNSAAPSPVDAVAAAKMERIYSAFFTSERRREPPELTAAALELHNETQKSQQPAPLRPGDGGRRRSDAAEESLREAKRHAAARRQDLRQLAMDWASVKKDLQAACQAAARAFLLAYGAKAFTAVLLASRKWSSLEYGYADAARLLLKSDTLRFGAFFGSLVGVFRITELVTRAARGGQRDAVNLAIAGAVSGSALLLDSPARRNTISLYIFVRMLDVVCRHLVSIGVLPTWRYSSEMLFAISNGAIMYAFVVDPSLLPKV</sequence>
<protein>
    <submittedName>
        <fullName evidence="2">Unnamed protein product</fullName>
    </submittedName>
</protein>
<dbReference type="Proteomes" id="UP001165083">
    <property type="component" value="Unassembled WGS sequence"/>
</dbReference>
<evidence type="ECO:0000313" key="3">
    <source>
        <dbReference type="Proteomes" id="UP001165083"/>
    </source>
</evidence>
<keyword evidence="3" id="KW-1185">Reference proteome</keyword>
<evidence type="ECO:0000313" key="2">
    <source>
        <dbReference type="EMBL" id="GMF10329.1"/>
    </source>
</evidence>
<evidence type="ECO:0000256" key="1">
    <source>
        <dbReference type="SAM" id="MobiDB-lite"/>
    </source>
</evidence>
<dbReference type="PANTHER" id="PTHR31827">
    <property type="entry name" value="EMB|CAB89363.1"/>
    <property type="match status" value="1"/>
</dbReference>
<organism evidence="2 3">
    <name type="scientific">Phytophthora lilii</name>
    <dbReference type="NCBI Taxonomy" id="2077276"/>
    <lineage>
        <taxon>Eukaryota</taxon>
        <taxon>Sar</taxon>
        <taxon>Stramenopiles</taxon>
        <taxon>Oomycota</taxon>
        <taxon>Peronosporomycetes</taxon>
        <taxon>Peronosporales</taxon>
        <taxon>Peronosporaceae</taxon>
        <taxon>Phytophthora</taxon>
    </lineage>
</organism>
<feature type="compositionally biased region" description="Basic and acidic residues" evidence="1">
    <location>
        <begin position="901"/>
        <end position="916"/>
    </location>
</feature>
<feature type="region of interest" description="Disordered" evidence="1">
    <location>
        <begin position="885"/>
        <end position="919"/>
    </location>
</feature>